<name>A0A4U7KWB4_9BASI</name>
<dbReference type="AlphaFoldDB" id="A0A4U7KWB4"/>
<evidence type="ECO:0000313" key="2">
    <source>
        <dbReference type="Proteomes" id="UP000306050"/>
    </source>
</evidence>
<dbReference type="GeneID" id="40724450"/>
<dbReference type="EMBL" id="SRRM01000005">
    <property type="protein sequence ID" value="TKY89024.1"/>
    <property type="molecule type" value="Genomic_DNA"/>
</dbReference>
<proteinExistence type="predicted"/>
<protein>
    <submittedName>
        <fullName evidence="1">Uncharacterized protein</fullName>
    </submittedName>
</protein>
<dbReference type="RefSeq" id="XP_029741009.1">
    <property type="nucleotide sequence ID" value="XM_029882154.1"/>
</dbReference>
<comment type="caution">
    <text evidence="1">The sequence shown here is derived from an EMBL/GenBank/DDBJ whole genome shotgun (WGS) entry which is preliminary data.</text>
</comment>
<accession>A0A4U7KWB4</accession>
<sequence>MSNPFSNDVRIDIPGTALLRLASDVVDALNRKTIAEEQERLASRQDEAAHELYEQRVDLSVTQSCIDPYRWAVDKAEHGRAIQLHEETPDTSRRLMHLFDLGTIPKSAVVMPRAIALRRQTRQLGEDVAKQEDMMLDFLEYLAFHRLSKDFFRLSDQ</sequence>
<reference evidence="1 2" key="1">
    <citation type="submission" date="2019-05" db="EMBL/GenBank/DDBJ databases">
        <title>Sporisorium graminicola CBS 10092 draft sequencing and annotation.</title>
        <authorList>
            <person name="Solano-Gonzalez S."/>
            <person name="Caddick M.X."/>
            <person name="Darby A."/>
        </authorList>
    </citation>
    <scope>NUCLEOTIDE SEQUENCE [LARGE SCALE GENOMIC DNA]</scope>
    <source>
        <strain evidence="1 2">CBS 10092</strain>
    </source>
</reference>
<organism evidence="1 2">
    <name type="scientific">Sporisorium graminicola</name>
    <dbReference type="NCBI Taxonomy" id="280036"/>
    <lineage>
        <taxon>Eukaryota</taxon>
        <taxon>Fungi</taxon>
        <taxon>Dikarya</taxon>
        <taxon>Basidiomycota</taxon>
        <taxon>Ustilaginomycotina</taxon>
        <taxon>Ustilaginomycetes</taxon>
        <taxon>Ustilaginales</taxon>
        <taxon>Ustilaginaceae</taxon>
        <taxon>Sporisorium</taxon>
    </lineage>
</organism>
<dbReference type="OrthoDB" id="2897659at2759"/>
<keyword evidence="2" id="KW-1185">Reference proteome</keyword>
<dbReference type="Proteomes" id="UP000306050">
    <property type="component" value="Chromosome SGRAM_12"/>
</dbReference>
<dbReference type="KEGG" id="sgra:EX895_001555"/>
<gene>
    <name evidence="1" type="ORF">EX895_001555</name>
</gene>
<evidence type="ECO:0000313" key="1">
    <source>
        <dbReference type="EMBL" id="TKY89024.1"/>
    </source>
</evidence>